<name>A0ACB9QYT7_9MYRT</name>
<protein>
    <submittedName>
        <fullName evidence="1">Uncharacterized protein</fullName>
    </submittedName>
</protein>
<dbReference type="EMBL" id="CM042883">
    <property type="protein sequence ID" value="KAI4371615.1"/>
    <property type="molecule type" value="Genomic_DNA"/>
</dbReference>
<proteinExistence type="predicted"/>
<keyword evidence="2" id="KW-1185">Reference proteome</keyword>
<evidence type="ECO:0000313" key="1">
    <source>
        <dbReference type="EMBL" id="KAI4371615.1"/>
    </source>
</evidence>
<accession>A0ACB9QYT7</accession>
<evidence type="ECO:0000313" key="2">
    <source>
        <dbReference type="Proteomes" id="UP001057402"/>
    </source>
</evidence>
<comment type="caution">
    <text evidence="1">The sequence shown here is derived from an EMBL/GenBank/DDBJ whole genome shotgun (WGS) entry which is preliminary data.</text>
</comment>
<sequence length="670" mass="74850">MASGFHGYHKVSGSEINLAISETNHAAAAGNPRSDESSYDCAVREQDRFMPIANVIRIMRKILPPHAKISDDAKETIQECVSEYISFITGEANERCQCEQRKTITAEDVLWAMSKLGFDNYIEPLTVYLHRYRELEGDRGSLRGEPLIKRTPPPAAAPEYAGVGVPGFHQMSQHGYYGSSATYSVAGGYYRDGINHDGTPHAPTANGETHQGRQLHYFLSTLVIGYDDRKSDPGSKKDDKNVTIVISVLQNIKRSEDVVDAAKTKKPYALCDLGLFIVKKLTGVEVSVSEGLCAVPLPSMLYRSCDIHEGQREVSEGKTWLADENALAHFESLETENSNLLDIVEDEDSKITRDDEKELPLGKMMKRLKSRGTKRKKEKRESLTEEIKAENDLDVLNMVWQINLDTMDICGRVESINGHELRHPKKVRKVAGAGANESGDDGFLVDSALLISSSPKASISSKRSGKDFPHDHAGVHEWEEVLYDDDKRSRGAEETENVDTRKAKAMMCISKEGENILEDLTGCRIKVWWPMDKQFYESTAKSYDLSRNRHVVLYDDGDVEIFNLEKEKWEIVNKRNKFAKKDKVLSASRGLNDSEKMKRTPKKTSRQKKRVQEETDSGKEGKGVSDLADAEMASDGIDDQIKRLGDYQKERRSVNGEGGGVESNDGSSGN</sequence>
<organism evidence="1 2">
    <name type="scientific">Melastoma candidum</name>
    <dbReference type="NCBI Taxonomy" id="119954"/>
    <lineage>
        <taxon>Eukaryota</taxon>
        <taxon>Viridiplantae</taxon>
        <taxon>Streptophyta</taxon>
        <taxon>Embryophyta</taxon>
        <taxon>Tracheophyta</taxon>
        <taxon>Spermatophyta</taxon>
        <taxon>Magnoliopsida</taxon>
        <taxon>eudicotyledons</taxon>
        <taxon>Gunneridae</taxon>
        <taxon>Pentapetalae</taxon>
        <taxon>rosids</taxon>
        <taxon>malvids</taxon>
        <taxon>Myrtales</taxon>
        <taxon>Melastomataceae</taxon>
        <taxon>Melastomatoideae</taxon>
        <taxon>Melastomateae</taxon>
        <taxon>Melastoma</taxon>
    </lineage>
</organism>
<reference evidence="2" key="1">
    <citation type="journal article" date="2023" name="Front. Plant Sci.">
        <title>Chromosomal-level genome assembly of Melastoma candidum provides insights into trichome evolution.</title>
        <authorList>
            <person name="Zhong Y."/>
            <person name="Wu W."/>
            <person name="Sun C."/>
            <person name="Zou P."/>
            <person name="Liu Y."/>
            <person name="Dai S."/>
            <person name="Zhou R."/>
        </authorList>
    </citation>
    <scope>NUCLEOTIDE SEQUENCE [LARGE SCALE GENOMIC DNA]</scope>
</reference>
<dbReference type="Proteomes" id="UP001057402">
    <property type="component" value="Chromosome 4"/>
</dbReference>
<gene>
    <name evidence="1" type="ORF">MLD38_009943</name>
</gene>